<sequence length="73" mass="8526">MRNDLVKYLHRGWVCELIYLSKAGEISKRKVKLLGVEGDIFYAYCFKQKAKRTFRIDHLLALSPLLQQERGAV</sequence>
<gene>
    <name evidence="1" type="ORF">SAMN05421670_0775</name>
</gene>
<dbReference type="EMBL" id="FOXU01000001">
    <property type="protein sequence ID" value="SFQ05744.1"/>
    <property type="molecule type" value="Genomic_DNA"/>
</dbReference>
<evidence type="ECO:0000313" key="2">
    <source>
        <dbReference type="Proteomes" id="UP000198734"/>
    </source>
</evidence>
<dbReference type="Proteomes" id="UP000198734">
    <property type="component" value="Unassembled WGS sequence"/>
</dbReference>
<protein>
    <recommendedName>
        <fullName evidence="3">WYL domain-containing protein</fullName>
    </recommendedName>
</protein>
<proteinExistence type="predicted"/>
<reference evidence="2" key="1">
    <citation type="submission" date="2016-10" db="EMBL/GenBank/DDBJ databases">
        <authorList>
            <person name="Varghese N."/>
            <person name="Submissions S."/>
        </authorList>
    </citation>
    <scope>NUCLEOTIDE SEQUENCE [LARGE SCALE GENOMIC DNA]</scope>
    <source>
        <strain evidence="2">DSM 11706</strain>
    </source>
</reference>
<dbReference type="AlphaFoldDB" id="A0A1I5VDY0"/>
<evidence type="ECO:0008006" key="3">
    <source>
        <dbReference type="Google" id="ProtNLM"/>
    </source>
</evidence>
<dbReference type="OrthoDB" id="2112405at2"/>
<evidence type="ECO:0000313" key="1">
    <source>
        <dbReference type="EMBL" id="SFQ05744.1"/>
    </source>
</evidence>
<keyword evidence="2" id="KW-1185">Reference proteome</keyword>
<organism evidence="1 2">
    <name type="scientific">Psychrobacillus psychrotolerans</name>
    <dbReference type="NCBI Taxonomy" id="126156"/>
    <lineage>
        <taxon>Bacteria</taxon>
        <taxon>Bacillati</taxon>
        <taxon>Bacillota</taxon>
        <taxon>Bacilli</taxon>
        <taxon>Bacillales</taxon>
        <taxon>Bacillaceae</taxon>
        <taxon>Psychrobacillus</taxon>
    </lineage>
</organism>
<dbReference type="RefSeq" id="WP_093534352.1">
    <property type="nucleotide sequence ID" value="NZ_FOXU01000001.1"/>
</dbReference>
<accession>A0A1I5VDY0</accession>
<dbReference type="STRING" id="126156.SAMN05421670_0775"/>
<name>A0A1I5VDY0_9BACI</name>